<feature type="transmembrane region" description="Helical" evidence="8">
    <location>
        <begin position="12"/>
        <end position="30"/>
    </location>
</feature>
<keyword evidence="10" id="KW-1185">Reference proteome</keyword>
<proteinExistence type="inferred from homology"/>
<sequence>MRVPIACDKNLRVLMIVRIIFALFTLFALYETAKVDSLPGFGAVKGHYAGYVNVNPSTDSNIFYYFIESSSDASTNVPVTLWLNGGPGCSSLLGLFGENGPISMSASGELSDNPSGWTKHSHVIWIDQPVGTGFSYTNSSTGFPTTIEAVAEDLYNALLGFFQEFPQYSNSDFYITGESYAGHYIPALATKIDKENSGGNVTIQLKGVAIGNGWVDPITQNQAYVDYPYNLGLINTRQKFEAEAIQKRLVKAIQASRWVDANNLSNQLEQYVLTAAGPLDIDDVMMSQSAIDPIISAAGVYLNLPEVREALHLEDSPKNWTFVNQTAGDALVEDEQKSLAHLLPNLISKYRVLIYTGNYDMNCNLVGVESYLDALEFAGREAFYNAPRAGWFVNGALAGYARSWGKLKSGPSITNLIVRNAGHEVPFYQPVNALDMFRRFVEGADWF</sequence>
<dbReference type="InterPro" id="IPR033124">
    <property type="entry name" value="Ser_caboxypep_his_AS"/>
</dbReference>
<dbReference type="Pfam" id="PF00450">
    <property type="entry name" value="Peptidase_S10"/>
    <property type="match status" value="1"/>
</dbReference>
<dbReference type="PROSITE" id="PS00560">
    <property type="entry name" value="CARBOXYPEPT_SER_HIS"/>
    <property type="match status" value="1"/>
</dbReference>
<reference evidence="9 10" key="1">
    <citation type="journal article" date="2018" name="Genome Biol. Evol.">
        <title>Multiple Roots of Fruiting Body Formation in Amoebozoa.</title>
        <authorList>
            <person name="Hillmann F."/>
            <person name="Forbes G."/>
            <person name="Novohradska S."/>
            <person name="Ferling I."/>
            <person name="Riege K."/>
            <person name="Groth M."/>
            <person name="Westermann M."/>
            <person name="Marz M."/>
            <person name="Spaller T."/>
            <person name="Winckler T."/>
            <person name="Schaap P."/>
            <person name="Glockner G."/>
        </authorList>
    </citation>
    <scope>NUCLEOTIDE SEQUENCE [LARGE SCALE GENOMIC DNA]</scope>
    <source>
        <strain evidence="9 10">Jena</strain>
    </source>
</reference>
<evidence type="ECO:0000256" key="7">
    <source>
        <dbReference type="RuleBase" id="RU361156"/>
    </source>
</evidence>
<dbReference type="InterPro" id="IPR029058">
    <property type="entry name" value="AB_hydrolase_fold"/>
</dbReference>
<evidence type="ECO:0000256" key="5">
    <source>
        <dbReference type="ARBA" id="ARBA00022801"/>
    </source>
</evidence>
<keyword evidence="4" id="KW-0732">Signal</keyword>
<protein>
    <recommendedName>
        <fullName evidence="7">Carboxypeptidase</fullName>
        <ecNumber evidence="7">3.4.16.-</ecNumber>
    </recommendedName>
</protein>
<dbReference type="InterPro" id="IPR018202">
    <property type="entry name" value="Ser_caboxypep_ser_AS"/>
</dbReference>
<comment type="similarity">
    <text evidence="1 7">Belongs to the peptidase S10 family.</text>
</comment>
<evidence type="ECO:0000256" key="1">
    <source>
        <dbReference type="ARBA" id="ARBA00009431"/>
    </source>
</evidence>
<evidence type="ECO:0000313" key="9">
    <source>
        <dbReference type="EMBL" id="PRP82994.1"/>
    </source>
</evidence>
<dbReference type="STRING" id="1890364.A0A2P6NGB2"/>
<dbReference type="InterPro" id="IPR001563">
    <property type="entry name" value="Peptidase_S10"/>
</dbReference>
<keyword evidence="3 7" id="KW-0645">Protease</keyword>
<dbReference type="Proteomes" id="UP000241769">
    <property type="component" value="Unassembled WGS sequence"/>
</dbReference>
<keyword evidence="6" id="KW-0325">Glycoprotein</keyword>
<dbReference type="InParanoid" id="A0A2P6NGB2"/>
<dbReference type="PANTHER" id="PTHR11802:SF3">
    <property type="entry name" value="RETINOID-INDUCIBLE SERINE CARBOXYPEPTIDASE"/>
    <property type="match status" value="1"/>
</dbReference>
<keyword evidence="5 7" id="KW-0378">Hydrolase</keyword>
<evidence type="ECO:0000256" key="2">
    <source>
        <dbReference type="ARBA" id="ARBA00022645"/>
    </source>
</evidence>
<accession>A0A2P6NGB2</accession>
<dbReference type="EC" id="3.4.16.-" evidence="7"/>
<evidence type="ECO:0000256" key="3">
    <source>
        <dbReference type="ARBA" id="ARBA00022670"/>
    </source>
</evidence>
<gene>
    <name evidence="9" type="ORF">PROFUN_09945</name>
</gene>
<dbReference type="AlphaFoldDB" id="A0A2P6NGB2"/>
<name>A0A2P6NGB2_9EUKA</name>
<comment type="caution">
    <text evidence="9">The sequence shown here is derived from an EMBL/GenBank/DDBJ whole genome shotgun (WGS) entry which is preliminary data.</text>
</comment>
<evidence type="ECO:0000256" key="4">
    <source>
        <dbReference type="ARBA" id="ARBA00022729"/>
    </source>
</evidence>
<evidence type="ECO:0000256" key="6">
    <source>
        <dbReference type="ARBA" id="ARBA00023180"/>
    </source>
</evidence>
<dbReference type="PRINTS" id="PR00724">
    <property type="entry name" value="CRBOXYPTASEC"/>
</dbReference>
<evidence type="ECO:0000256" key="8">
    <source>
        <dbReference type="SAM" id="Phobius"/>
    </source>
</evidence>
<dbReference type="Gene3D" id="3.40.50.1820">
    <property type="entry name" value="alpha/beta hydrolase"/>
    <property type="match status" value="1"/>
</dbReference>
<keyword evidence="8" id="KW-0472">Membrane</keyword>
<dbReference type="OrthoDB" id="443318at2759"/>
<keyword evidence="8" id="KW-0812">Transmembrane</keyword>
<dbReference type="PROSITE" id="PS00131">
    <property type="entry name" value="CARBOXYPEPT_SER_SER"/>
    <property type="match status" value="1"/>
</dbReference>
<keyword evidence="2 7" id="KW-0121">Carboxypeptidase</keyword>
<organism evidence="9 10">
    <name type="scientific">Planoprotostelium fungivorum</name>
    <dbReference type="NCBI Taxonomy" id="1890364"/>
    <lineage>
        <taxon>Eukaryota</taxon>
        <taxon>Amoebozoa</taxon>
        <taxon>Evosea</taxon>
        <taxon>Variosea</taxon>
        <taxon>Cavosteliida</taxon>
        <taxon>Cavosteliaceae</taxon>
        <taxon>Planoprotostelium</taxon>
    </lineage>
</organism>
<keyword evidence="8" id="KW-1133">Transmembrane helix</keyword>
<dbReference type="GO" id="GO:0004185">
    <property type="term" value="F:serine-type carboxypeptidase activity"/>
    <property type="evidence" value="ECO:0007669"/>
    <property type="project" value="UniProtKB-UniRule"/>
</dbReference>
<evidence type="ECO:0000313" key="10">
    <source>
        <dbReference type="Proteomes" id="UP000241769"/>
    </source>
</evidence>
<dbReference type="SUPFAM" id="SSF53474">
    <property type="entry name" value="alpha/beta-Hydrolases"/>
    <property type="match status" value="1"/>
</dbReference>
<dbReference type="PANTHER" id="PTHR11802">
    <property type="entry name" value="SERINE PROTEASE FAMILY S10 SERINE CARBOXYPEPTIDASE"/>
    <property type="match status" value="1"/>
</dbReference>
<dbReference type="EMBL" id="MDYQ01000092">
    <property type="protein sequence ID" value="PRP82994.1"/>
    <property type="molecule type" value="Genomic_DNA"/>
</dbReference>
<dbReference type="GO" id="GO:0006508">
    <property type="term" value="P:proteolysis"/>
    <property type="evidence" value="ECO:0007669"/>
    <property type="project" value="UniProtKB-KW"/>
</dbReference>